<evidence type="ECO:0000313" key="2">
    <source>
        <dbReference type="Proteomes" id="UP001055453"/>
    </source>
</evidence>
<sequence length="63" mass="6872">MIDDINITTAIINNPQVKVEFNTNAQSTRLNRTGIGCLIIQEAGVTYTQLCGIEARSFVSRGT</sequence>
<accession>A0ABN6PX89</accession>
<organism evidence="1 2">
    <name type="scientific">Nostoc cf. commune SO-36</name>
    <dbReference type="NCBI Taxonomy" id="449208"/>
    <lineage>
        <taxon>Bacteria</taxon>
        <taxon>Bacillati</taxon>
        <taxon>Cyanobacteriota</taxon>
        <taxon>Cyanophyceae</taxon>
        <taxon>Nostocales</taxon>
        <taxon>Nostocaceae</taxon>
        <taxon>Nostoc</taxon>
    </lineage>
</organism>
<keyword evidence="2" id="KW-1185">Reference proteome</keyword>
<proteinExistence type="predicted"/>
<dbReference type="EMBL" id="AP025732">
    <property type="protein sequence ID" value="BDI14630.1"/>
    <property type="molecule type" value="Genomic_DNA"/>
</dbReference>
<reference evidence="1" key="1">
    <citation type="submission" date="2022-04" db="EMBL/GenBank/DDBJ databases">
        <title>Complete genome sequence of a cyanobacterium, Nostoc sp. SO-36, isolated in Antarctica.</title>
        <authorList>
            <person name="Kanesaki Y."/>
            <person name="Effendi D."/>
            <person name="Sakamoto T."/>
            <person name="Ohtani S."/>
            <person name="Awai K."/>
        </authorList>
    </citation>
    <scope>NUCLEOTIDE SEQUENCE</scope>
    <source>
        <strain evidence="1">SO-36</strain>
    </source>
</reference>
<name>A0ABN6PX89_NOSCO</name>
<dbReference type="RefSeq" id="WP_251958186.1">
    <property type="nucleotide sequence ID" value="NZ_AP025732.1"/>
</dbReference>
<evidence type="ECO:0000313" key="1">
    <source>
        <dbReference type="EMBL" id="BDI14630.1"/>
    </source>
</evidence>
<protein>
    <submittedName>
        <fullName evidence="1">Uncharacterized protein</fullName>
    </submittedName>
</protein>
<gene>
    <name evidence="1" type="ORF">ANSO36C_04320</name>
</gene>
<dbReference type="Proteomes" id="UP001055453">
    <property type="component" value="Chromosome"/>
</dbReference>